<protein>
    <recommendedName>
        <fullName evidence="2">Ribonucleases P/MRP subunit Pop8-like domain-containing protein</fullName>
    </recommendedName>
</protein>
<dbReference type="EMBL" id="ML976981">
    <property type="protein sequence ID" value="KAF1961267.1"/>
    <property type="molecule type" value="Genomic_DNA"/>
</dbReference>
<dbReference type="GO" id="GO:0004526">
    <property type="term" value="F:ribonuclease P activity"/>
    <property type="evidence" value="ECO:0007669"/>
    <property type="project" value="TreeGrafter"/>
</dbReference>
<dbReference type="GO" id="GO:0034965">
    <property type="term" value="P:intronic box C/D snoRNA processing"/>
    <property type="evidence" value="ECO:0007669"/>
    <property type="project" value="TreeGrafter"/>
</dbReference>
<sequence>MTPIPPSTTTTSNPPNPPSKPSHTPTPNPNPTQPTPSPSKKRKRKDHPNILHTTTIRNPQWTYFHLILTLPSPPPLSTTTTTIPSLDAPTLSTLLTPPLTSYLGLTGASIPIDILCIAGLETHIRIPRDDAKAFRAALSSWTGSVDADLVPGCEGGGDRDRDRDRWGKVRVSWRVGGEAAGLGLLLGGGAGDGRDLFGG</sequence>
<evidence type="ECO:0000259" key="2">
    <source>
        <dbReference type="Pfam" id="PF20976"/>
    </source>
</evidence>
<evidence type="ECO:0000313" key="3">
    <source>
        <dbReference type="EMBL" id="KAF1961267.1"/>
    </source>
</evidence>
<dbReference type="InterPro" id="IPR049128">
    <property type="entry name" value="Pop8-like_dom"/>
</dbReference>
<organism evidence="3 4">
    <name type="scientific">Byssothecium circinans</name>
    <dbReference type="NCBI Taxonomy" id="147558"/>
    <lineage>
        <taxon>Eukaryota</taxon>
        <taxon>Fungi</taxon>
        <taxon>Dikarya</taxon>
        <taxon>Ascomycota</taxon>
        <taxon>Pezizomycotina</taxon>
        <taxon>Dothideomycetes</taxon>
        <taxon>Pleosporomycetidae</taxon>
        <taxon>Pleosporales</taxon>
        <taxon>Massarineae</taxon>
        <taxon>Massarinaceae</taxon>
        <taxon>Byssothecium</taxon>
    </lineage>
</organism>
<dbReference type="Proteomes" id="UP000800035">
    <property type="component" value="Unassembled WGS sequence"/>
</dbReference>
<dbReference type="GO" id="GO:0000172">
    <property type="term" value="C:ribonuclease MRP complex"/>
    <property type="evidence" value="ECO:0007669"/>
    <property type="project" value="InterPro"/>
</dbReference>
<reference evidence="3" key="1">
    <citation type="journal article" date="2020" name="Stud. Mycol.">
        <title>101 Dothideomycetes genomes: a test case for predicting lifestyles and emergence of pathogens.</title>
        <authorList>
            <person name="Haridas S."/>
            <person name="Albert R."/>
            <person name="Binder M."/>
            <person name="Bloem J."/>
            <person name="Labutti K."/>
            <person name="Salamov A."/>
            <person name="Andreopoulos B."/>
            <person name="Baker S."/>
            <person name="Barry K."/>
            <person name="Bills G."/>
            <person name="Bluhm B."/>
            <person name="Cannon C."/>
            <person name="Castanera R."/>
            <person name="Culley D."/>
            <person name="Daum C."/>
            <person name="Ezra D."/>
            <person name="Gonzalez J."/>
            <person name="Henrissat B."/>
            <person name="Kuo A."/>
            <person name="Liang C."/>
            <person name="Lipzen A."/>
            <person name="Lutzoni F."/>
            <person name="Magnuson J."/>
            <person name="Mondo S."/>
            <person name="Nolan M."/>
            <person name="Ohm R."/>
            <person name="Pangilinan J."/>
            <person name="Park H.-J."/>
            <person name="Ramirez L."/>
            <person name="Alfaro M."/>
            <person name="Sun H."/>
            <person name="Tritt A."/>
            <person name="Yoshinaga Y."/>
            <person name="Zwiers L.-H."/>
            <person name="Turgeon B."/>
            <person name="Goodwin S."/>
            <person name="Spatafora J."/>
            <person name="Crous P."/>
            <person name="Grigoriev I."/>
        </authorList>
    </citation>
    <scope>NUCLEOTIDE SEQUENCE</scope>
    <source>
        <strain evidence="3">CBS 675.92</strain>
    </source>
</reference>
<dbReference type="Pfam" id="PF20976">
    <property type="entry name" value="Pop8"/>
    <property type="match status" value="1"/>
</dbReference>
<dbReference type="InterPro" id="IPR020347">
    <property type="entry name" value="Pop8"/>
</dbReference>
<evidence type="ECO:0000313" key="4">
    <source>
        <dbReference type="Proteomes" id="UP000800035"/>
    </source>
</evidence>
<dbReference type="GO" id="GO:0000294">
    <property type="term" value="P:nuclear-transcribed mRNA catabolic process, RNase MRP-dependent"/>
    <property type="evidence" value="ECO:0007669"/>
    <property type="project" value="TreeGrafter"/>
</dbReference>
<keyword evidence="4" id="KW-1185">Reference proteome</keyword>
<dbReference type="AlphaFoldDB" id="A0A6A5UJL0"/>
<dbReference type="PANTHER" id="PTHR28173">
    <property type="entry name" value="RIBONUCLEASES P/MRP PROTEIN SUBUNIT POP8"/>
    <property type="match status" value="1"/>
</dbReference>
<dbReference type="GO" id="GO:0000171">
    <property type="term" value="F:ribonuclease MRP activity"/>
    <property type="evidence" value="ECO:0007669"/>
    <property type="project" value="TreeGrafter"/>
</dbReference>
<feature type="region of interest" description="Disordered" evidence="1">
    <location>
        <begin position="1"/>
        <end position="54"/>
    </location>
</feature>
<dbReference type="GO" id="GO:0005655">
    <property type="term" value="C:nucleolar ribonuclease P complex"/>
    <property type="evidence" value="ECO:0007669"/>
    <property type="project" value="InterPro"/>
</dbReference>
<proteinExistence type="predicted"/>
<feature type="compositionally biased region" description="Pro residues" evidence="1">
    <location>
        <begin position="14"/>
        <end position="37"/>
    </location>
</feature>
<dbReference type="GO" id="GO:0008033">
    <property type="term" value="P:tRNA processing"/>
    <property type="evidence" value="ECO:0007669"/>
    <property type="project" value="InterPro"/>
</dbReference>
<accession>A0A6A5UJL0</accession>
<name>A0A6A5UJL0_9PLEO</name>
<gene>
    <name evidence="3" type="ORF">CC80DRAFT_589669</name>
</gene>
<feature type="domain" description="Ribonucleases P/MRP subunit Pop8-like" evidence="2">
    <location>
        <begin position="60"/>
        <end position="141"/>
    </location>
</feature>
<evidence type="ECO:0000256" key="1">
    <source>
        <dbReference type="SAM" id="MobiDB-lite"/>
    </source>
</evidence>
<dbReference type="PANTHER" id="PTHR28173:SF1">
    <property type="entry name" value="RIBONUCLEASES P_MRP PROTEIN SUBUNIT POP8"/>
    <property type="match status" value="1"/>
</dbReference>
<dbReference type="OrthoDB" id="5530243at2759"/>